<name>A0A2S5BDQ6_9BASI</name>
<feature type="compositionally biased region" description="Pro residues" evidence="1">
    <location>
        <begin position="357"/>
        <end position="375"/>
    </location>
</feature>
<dbReference type="EMBL" id="PJQD01000020">
    <property type="protein sequence ID" value="POY74900.1"/>
    <property type="molecule type" value="Genomic_DNA"/>
</dbReference>
<gene>
    <name evidence="2" type="ORF">BMF94_1876</name>
</gene>
<evidence type="ECO:0000313" key="3">
    <source>
        <dbReference type="Proteomes" id="UP000237144"/>
    </source>
</evidence>
<feature type="compositionally biased region" description="Polar residues" evidence="1">
    <location>
        <begin position="457"/>
        <end position="466"/>
    </location>
</feature>
<sequence length="513" mass="55719">MASPFDAAAVRKHDGMSTAFLYQSKPDAHVSHLESHPDDFAARESLQTQKHLPVARSAPEFLAQHDTRPSMHDAIPKRRQPAMSGFSYTSDDDDTICNYLERVKSDEKLAEKLERSTRSVQQRIQVLVRKNQRQLEELADAHVPLPPFAEQDELRLYYMLRDGQTLERAGLVLQRSEASLLRRLRKLQETRRPGHFIEIDRILAEVDPHVRKYDSYDSASDDGSWGSWPSYDSEPAEPMRADDSMKRQSGDTAPPPRSTVDDHRSSAAVNNIDRCAAAPARGNHVDGLAPTTLSTARPPAEGFARFSSQAALLPMAAERPHTANGQRQLDTVERMGPGLVPEMQRTRPSISTSAPPLTMPPPRPAPPPGRPPIQPLPHAHSGTVGSSVAILPHPAGSSIAVAPPSQPSVIGAIAAAPSSTIPQSVDPRLRPKLATASTIPASSPSASSTAIPPLPTRQSSESTSVPSAAPAVKTASLRPWSDAQYEKGMAGLKRFLDLVNESSSRKRARATEP</sequence>
<feature type="region of interest" description="Disordered" evidence="1">
    <location>
        <begin position="215"/>
        <end position="266"/>
    </location>
</feature>
<proteinExistence type="predicted"/>
<feature type="region of interest" description="Disordered" evidence="1">
    <location>
        <begin position="417"/>
        <end position="480"/>
    </location>
</feature>
<feature type="compositionally biased region" description="Basic and acidic residues" evidence="1">
    <location>
        <begin position="237"/>
        <end position="249"/>
    </location>
</feature>
<evidence type="ECO:0000313" key="2">
    <source>
        <dbReference type="EMBL" id="POY74900.1"/>
    </source>
</evidence>
<protein>
    <submittedName>
        <fullName evidence="2">Uncharacterized protein</fullName>
    </submittedName>
</protein>
<feature type="compositionally biased region" description="Low complexity" evidence="1">
    <location>
        <begin position="216"/>
        <end position="233"/>
    </location>
</feature>
<accession>A0A2S5BDQ6</accession>
<comment type="caution">
    <text evidence="2">The sequence shown here is derived from an EMBL/GenBank/DDBJ whole genome shotgun (WGS) entry which is preliminary data.</text>
</comment>
<feature type="compositionally biased region" description="Low complexity" evidence="1">
    <location>
        <begin position="433"/>
        <end position="451"/>
    </location>
</feature>
<reference evidence="2 3" key="1">
    <citation type="journal article" date="2018" name="Front. Microbiol.">
        <title>Prospects for Fungal Bioremediation of Acidic Radioactive Waste Sites: Characterization and Genome Sequence of Rhodotorula taiwanensis MD1149.</title>
        <authorList>
            <person name="Tkavc R."/>
            <person name="Matrosova V.Y."/>
            <person name="Grichenko O.E."/>
            <person name="Gostincar C."/>
            <person name="Volpe R.P."/>
            <person name="Klimenkova P."/>
            <person name="Gaidamakova E.K."/>
            <person name="Zhou C.E."/>
            <person name="Stewart B.J."/>
            <person name="Lyman M.G."/>
            <person name="Malfatti S.A."/>
            <person name="Rubinfeld B."/>
            <person name="Courtot M."/>
            <person name="Singh J."/>
            <person name="Dalgard C.L."/>
            <person name="Hamilton T."/>
            <person name="Frey K.G."/>
            <person name="Gunde-Cimerman N."/>
            <person name="Dugan L."/>
            <person name="Daly M.J."/>
        </authorList>
    </citation>
    <scope>NUCLEOTIDE SEQUENCE [LARGE SCALE GENOMIC DNA]</scope>
    <source>
        <strain evidence="2 3">MD1149</strain>
    </source>
</reference>
<dbReference type="AlphaFoldDB" id="A0A2S5BDQ6"/>
<evidence type="ECO:0000256" key="1">
    <source>
        <dbReference type="SAM" id="MobiDB-lite"/>
    </source>
</evidence>
<dbReference type="STRING" id="741276.A0A2S5BDQ6"/>
<feature type="region of interest" description="Disordered" evidence="1">
    <location>
        <begin position="339"/>
        <end position="390"/>
    </location>
</feature>
<organism evidence="2 3">
    <name type="scientific">Rhodotorula taiwanensis</name>
    <dbReference type="NCBI Taxonomy" id="741276"/>
    <lineage>
        <taxon>Eukaryota</taxon>
        <taxon>Fungi</taxon>
        <taxon>Dikarya</taxon>
        <taxon>Basidiomycota</taxon>
        <taxon>Pucciniomycotina</taxon>
        <taxon>Microbotryomycetes</taxon>
        <taxon>Sporidiobolales</taxon>
        <taxon>Sporidiobolaceae</taxon>
        <taxon>Rhodotorula</taxon>
    </lineage>
</organism>
<dbReference type="Proteomes" id="UP000237144">
    <property type="component" value="Unassembled WGS sequence"/>
</dbReference>
<keyword evidence="3" id="KW-1185">Reference proteome</keyword>